<dbReference type="OMA" id="AYSSIHL"/>
<feature type="compositionally biased region" description="Polar residues" evidence="1">
    <location>
        <begin position="500"/>
        <end position="522"/>
    </location>
</feature>
<feature type="region of interest" description="Disordered" evidence="1">
    <location>
        <begin position="79"/>
        <end position="147"/>
    </location>
</feature>
<accession>A0A284RMS3</accession>
<feature type="compositionally biased region" description="Low complexity" evidence="1">
    <location>
        <begin position="283"/>
        <end position="306"/>
    </location>
</feature>
<feature type="compositionally biased region" description="Low complexity" evidence="1">
    <location>
        <begin position="128"/>
        <end position="147"/>
    </location>
</feature>
<feature type="compositionally biased region" description="Low complexity" evidence="1">
    <location>
        <begin position="235"/>
        <end position="249"/>
    </location>
</feature>
<evidence type="ECO:0000313" key="2">
    <source>
        <dbReference type="EMBL" id="SJL10057.1"/>
    </source>
</evidence>
<sequence>MAATSLACPVPPSRRHSLTPPSRRPLRSSPLAGPSFNLSPDGRLELSPLDAAKAKPNRISSTPDLSSLTVADVQLSKRLSNPPVIPIRSSLPSPPPSPHNASHRSKSRDSFVSVPTHTQVPHFPRVYTSKSTPSSPSSSHTSLPDQSWLTANPYLTTPKFSRLSLASPNVVMPVSAKERRRSMASTASVDGHTKVSSATFDTDRKASVSRRKSIVSMFSKSPNVSVHSPPPVPPSSTRSVRSSRSLRSLRSFRSRRSTSTSTSECDVIAEIQDEFGTIKETDVVSVSESDSASSAPSLPTPASSTKSDVDHTDPIIEEPSTPVAPPRRVSSLPRLSTILKRARSQSVGSPKNKPRPSIPPSPSLKDFQGAAADDASARSPNAKPPLPLAPPLESAPPGLPQVQVVVAPAPRSKHAKGFSFLSFSSSEDHEHPAPESGNNLTTELVCQTPTPPTPTTPKPTIRTQPAPPPVIPIPSTPTLQSRSSISPTPSTNAHLRALTPSPTFTEGSNTSTSLVTPTNLSPITRPPSFLAARPVVKSKSQSFLGIDTDETALGQSLSAPSSPVNHRPTSWIVSSDVATRPSLRSSSSFTLSSPPTSPTRPPSTFSSQGRKSKAKALLLLGIGDLPPSSAMQGGHNALPPMPPTRSKSQTNVSSSAGGGGVKRLWRALTMRKTGAGSGV</sequence>
<keyword evidence="3" id="KW-1185">Reference proteome</keyword>
<reference evidence="3" key="1">
    <citation type="journal article" date="2017" name="Nat. Ecol. Evol.">
        <title>Genome expansion and lineage-specific genetic innovations in the forest pathogenic fungi Armillaria.</title>
        <authorList>
            <person name="Sipos G."/>
            <person name="Prasanna A.N."/>
            <person name="Walter M.C."/>
            <person name="O'Connor E."/>
            <person name="Balint B."/>
            <person name="Krizsan K."/>
            <person name="Kiss B."/>
            <person name="Hess J."/>
            <person name="Varga T."/>
            <person name="Slot J."/>
            <person name="Riley R."/>
            <person name="Boka B."/>
            <person name="Rigling D."/>
            <person name="Barry K."/>
            <person name="Lee J."/>
            <person name="Mihaltcheva S."/>
            <person name="LaButti K."/>
            <person name="Lipzen A."/>
            <person name="Waldron R."/>
            <person name="Moloney N.M."/>
            <person name="Sperisen C."/>
            <person name="Kredics L."/>
            <person name="Vagvoelgyi C."/>
            <person name="Patrignani A."/>
            <person name="Fitzpatrick D."/>
            <person name="Nagy I."/>
            <person name="Doyle S."/>
            <person name="Anderson J.B."/>
            <person name="Grigoriev I.V."/>
            <person name="Gueldener U."/>
            <person name="Muensterkoetter M."/>
            <person name="Nagy L.G."/>
        </authorList>
    </citation>
    <scope>NUCLEOTIDE SEQUENCE [LARGE SCALE GENOMIC DNA]</scope>
    <source>
        <strain evidence="3">C18/9</strain>
    </source>
</reference>
<feature type="compositionally biased region" description="Polar residues" evidence="1">
    <location>
        <begin position="479"/>
        <end position="493"/>
    </location>
</feature>
<feature type="compositionally biased region" description="Polar residues" evidence="1">
    <location>
        <begin position="436"/>
        <end position="447"/>
    </location>
</feature>
<feature type="compositionally biased region" description="Pro residues" evidence="1">
    <location>
        <begin position="465"/>
        <end position="475"/>
    </location>
</feature>
<proteinExistence type="predicted"/>
<evidence type="ECO:0000313" key="3">
    <source>
        <dbReference type="Proteomes" id="UP000219338"/>
    </source>
</evidence>
<organism evidence="2 3">
    <name type="scientific">Armillaria ostoyae</name>
    <name type="common">Armillaria root rot fungus</name>
    <dbReference type="NCBI Taxonomy" id="47428"/>
    <lineage>
        <taxon>Eukaryota</taxon>
        <taxon>Fungi</taxon>
        <taxon>Dikarya</taxon>
        <taxon>Basidiomycota</taxon>
        <taxon>Agaricomycotina</taxon>
        <taxon>Agaricomycetes</taxon>
        <taxon>Agaricomycetidae</taxon>
        <taxon>Agaricales</taxon>
        <taxon>Marasmiineae</taxon>
        <taxon>Physalacriaceae</taxon>
        <taxon>Armillaria</taxon>
    </lineage>
</organism>
<dbReference type="AlphaFoldDB" id="A0A284RMS3"/>
<dbReference type="STRING" id="47428.A0A284RMS3"/>
<dbReference type="Proteomes" id="UP000219338">
    <property type="component" value="Unassembled WGS sequence"/>
</dbReference>
<gene>
    <name evidence="2" type="ORF">ARMOST_13439</name>
</gene>
<feature type="region of interest" description="Disordered" evidence="1">
    <location>
        <begin position="174"/>
        <end position="265"/>
    </location>
</feature>
<feature type="compositionally biased region" description="Polar residues" evidence="1">
    <location>
        <begin position="645"/>
        <end position="655"/>
    </location>
</feature>
<feature type="compositionally biased region" description="Low complexity" evidence="1">
    <location>
        <begin position="400"/>
        <end position="410"/>
    </location>
</feature>
<name>A0A284RMS3_ARMOS</name>
<feature type="region of interest" description="Disordered" evidence="1">
    <location>
        <begin position="278"/>
        <end position="527"/>
    </location>
</feature>
<protein>
    <submittedName>
        <fullName evidence="2">Uncharacterized protein</fullName>
    </submittedName>
</protein>
<feature type="compositionally biased region" description="Low complexity" evidence="1">
    <location>
        <begin position="579"/>
        <end position="594"/>
    </location>
</feature>
<evidence type="ECO:0000256" key="1">
    <source>
        <dbReference type="SAM" id="MobiDB-lite"/>
    </source>
</evidence>
<dbReference type="OrthoDB" id="3070411at2759"/>
<feature type="compositionally biased region" description="Pro residues" evidence="1">
    <location>
        <begin position="382"/>
        <end position="399"/>
    </location>
</feature>
<feature type="region of interest" description="Disordered" evidence="1">
    <location>
        <begin position="1"/>
        <end position="44"/>
    </location>
</feature>
<dbReference type="EMBL" id="FUEG01000011">
    <property type="protein sequence ID" value="SJL10057.1"/>
    <property type="molecule type" value="Genomic_DNA"/>
</dbReference>
<feature type="region of interest" description="Disordered" evidence="1">
    <location>
        <begin position="575"/>
        <end position="665"/>
    </location>
</feature>
<feature type="compositionally biased region" description="Polar residues" evidence="1">
    <location>
        <begin position="183"/>
        <end position="200"/>
    </location>
</feature>